<dbReference type="EMBL" id="LATX01002519">
    <property type="protein sequence ID" value="KTB27843.1"/>
    <property type="molecule type" value="Genomic_DNA"/>
</dbReference>
<dbReference type="GO" id="GO:0003723">
    <property type="term" value="F:RNA binding"/>
    <property type="evidence" value="ECO:0007669"/>
    <property type="project" value="UniProtKB-UniRule"/>
</dbReference>
<keyword evidence="1" id="KW-0694">RNA-binding</keyword>
<name>A0A0W0EUV9_MONRR</name>
<feature type="domain" description="THUMP" evidence="2">
    <location>
        <begin position="128"/>
        <end position="235"/>
    </location>
</feature>
<dbReference type="PANTHER" id="PTHR13452">
    <property type="entry name" value="THUMP DOMAIN CONTAINING PROTEIN 1-RELATED"/>
    <property type="match status" value="1"/>
</dbReference>
<dbReference type="Proteomes" id="UP000054988">
    <property type="component" value="Unassembled WGS sequence"/>
</dbReference>
<dbReference type="eggNOG" id="KOG3943">
    <property type="taxonomic scope" value="Eukaryota"/>
</dbReference>
<protein>
    <recommendedName>
        <fullName evidence="2">THUMP domain-containing protein</fullName>
    </recommendedName>
</protein>
<dbReference type="PROSITE" id="PS51165">
    <property type="entry name" value="THUMP"/>
    <property type="match status" value="1"/>
</dbReference>
<dbReference type="PROSITE" id="PS51257">
    <property type="entry name" value="PROKAR_LIPOPROTEIN"/>
    <property type="match status" value="1"/>
</dbReference>
<dbReference type="InterPro" id="IPR040183">
    <property type="entry name" value="THUMPD1-like"/>
</dbReference>
<dbReference type="InterPro" id="IPR004114">
    <property type="entry name" value="THUMP_dom"/>
</dbReference>
<organism evidence="3 4">
    <name type="scientific">Moniliophthora roreri</name>
    <name type="common">Frosty pod rot fungus</name>
    <name type="synonym">Monilia roreri</name>
    <dbReference type="NCBI Taxonomy" id="221103"/>
    <lineage>
        <taxon>Eukaryota</taxon>
        <taxon>Fungi</taxon>
        <taxon>Dikarya</taxon>
        <taxon>Basidiomycota</taxon>
        <taxon>Agaricomycotina</taxon>
        <taxon>Agaricomycetes</taxon>
        <taxon>Agaricomycetidae</taxon>
        <taxon>Agaricales</taxon>
        <taxon>Marasmiineae</taxon>
        <taxon>Marasmiaceae</taxon>
        <taxon>Moniliophthora</taxon>
    </lineage>
</organism>
<dbReference type="Pfam" id="PF02926">
    <property type="entry name" value="THUMP"/>
    <property type="match status" value="1"/>
</dbReference>
<dbReference type="FunFam" id="3.30.2300.10:FF:000001">
    <property type="entry name" value="THUMP domain-containing protein 1"/>
    <property type="match status" value="1"/>
</dbReference>
<accession>A0A0W0EUV9</accession>
<gene>
    <name evidence="3" type="ORF">WG66_19630</name>
</gene>
<dbReference type="GO" id="GO:0006400">
    <property type="term" value="P:tRNA modification"/>
    <property type="evidence" value="ECO:0007669"/>
    <property type="project" value="InterPro"/>
</dbReference>
<sequence length="256" mass="28951">MSEATAKNPRRKKKYLAGSGVRSIGGPGVWISCIKGKEKQTVGELYDLFESLGSELWPTAAKEEDDKVPETETPETLETQIANEISAIKRPRVEARFANCQTNTPCVVFISCKSPVDPVELVETHIQNVQKTGVSRTRYTHRFVPVSETCYTSIPDIQRLTQKILSQYFERHPEDKDLTYKVELRVRSHTSLTRPTIIQAIADCVPTSLKVDLTDPKLFVLVEIFKSVCGIAITKDYYQLLKYNVMEIAKHESVKD</sequence>
<dbReference type="AlphaFoldDB" id="A0A0W0EUV9"/>
<reference evidence="3 4" key="1">
    <citation type="submission" date="2015-12" db="EMBL/GenBank/DDBJ databases">
        <title>Draft genome sequence of Moniliophthora roreri, the causal agent of frosty pod rot of cacao.</title>
        <authorList>
            <person name="Aime M.C."/>
            <person name="Diaz-Valderrama J.R."/>
            <person name="Kijpornyongpan T."/>
            <person name="Phillips-Mora W."/>
        </authorList>
    </citation>
    <scope>NUCLEOTIDE SEQUENCE [LARGE SCALE GENOMIC DNA]</scope>
    <source>
        <strain evidence="3 4">MCA 2952</strain>
    </source>
</reference>
<proteinExistence type="predicted"/>
<comment type="caution">
    <text evidence="3">The sequence shown here is derived from an EMBL/GenBank/DDBJ whole genome shotgun (WGS) entry which is preliminary data.</text>
</comment>
<evidence type="ECO:0000259" key="2">
    <source>
        <dbReference type="PROSITE" id="PS51165"/>
    </source>
</evidence>
<dbReference type="SUPFAM" id="SSF143437">
    <property type="entry name" value="THUMP domain-like"/>
    <property type="match status" value="1"/>
</dbReference>
<evidence type="ECO:0000313" key="4">
    <source>
        <dbReference type="Proteomes" id="UP000054988"/>
    </source>
</evidence>
<dbReference type="CDD" id="cd11717">
    <property type="entry name" value="THUMP_THUMPD1_like"/>
    <property type="match status" value="1"/>
</dbReference>
<evidence type="ECO:0000256" key="1">
    <source>
        <dbReference type="PROSITE-ProRule" id="PRU00529"/>
    </source>
</evidence>
<dbReference type="SMART" id="SM00981">
    <property type="entry name" value="THUMP"/>
    <property type="match status" value="1"/>
</dbReference>
<evidence type="ECO:0000313" key="3">
    <source>
        <dbReference type="EMBL" id="KTB27843.1"/>
    </source>
</evidence>
<dbReference type="Gene3D" id="3.30.2300.10">
    <property type="entry name" value="THUMP superfamily"/>
    <property type="match status" value="1"/>
</dbReference>
<dbReference type="PANTHER" id="PTHR13452:SF10">
    <property type="entry name" value="THUMP DOMAIN-CONTAINING PROTEIN 1"/>
    <property type="match status" value="1"/>
</dbReference>